<comment type="caution">
    <text evidence="1">The sequence shown here is derived from an EMBL/GenBank/DDBJ whole genome shotgun (WGS) entry which is preliminary data.</text>
</comment>
<dbReference type="AlphaFoldDB" id="A0A0V1FC51"/>
<evidence type="ECO:0000313" key="1">
    <source>
        <dbReference type="EMBL" id="KRY83532.1"/>
    </source>
</evidence>
<gene>
    <name evidence="1" type="ORF">T4D_16222</name>
</gene>
<sequence length="157" mass="17550">MITGQFLLPFNASQLCKLGPSLGLKSRNHVKLTTLAKILPNHNRKVNNFSARKLQLEIVPVHLLSTVSTLAQENIILLLPYCPYKSQIRAIVKLDPTLFSVMRTKKNSLLENKYSVGAVFATSVTIGNQLDEPHEADVEQNKKIRYNIQVDVKSGLV</sequence>
<keyword evidence="2" id="KW-1185">Reference proteome</keyword>
<protein>
    <submittedName>
        <fullName evidence="1">Uncharacterized protein</fullName>
    </submittedName>
</protein>
<name>A0A0V1FC51_TRIPS</name>
<dbReference type="EMBL" id="JYDT01000138">
    <property type="protein sequence ID" value="KRY83532.1"/>
    <property type="molecule type" value="Genomic_DNA"/>
</dbReference>
<accession>A0A0V1FC51</accession>
<organism evidence="1 2">
    <name type="scientific">Trichinella pseudospiralis</name>
    <name type="common">Parasitic roundworm</name>
    <dbReference type="NCBI Taxonomy" id="6337"/>
    <lineage>
        <taxon>Eukaryota</taxon>
        <taxon>Metazoa</taxon>
        <taxon>Ecdysozoa</taxon>
        <taxon>Nematoda</taxon>
        <taxon>Enoplea</taxon>
        <taxon>Dorylaimia</taxon>
        <taxon>Trichinellida</taxon>
        <taxon>Trichinellidae</taxon>
        <taxon>Trichinella</taxon>
    </lineage>
</organism>
<reference evidence="1 2" key="1">
    <citation type="submission" date="2015-01" db="EMBL/GenBank/DDBJ databases">
        <title>Evolution of Trichinella species and genotypes.</title>
        <authorList>
            <person name="Korhonen P.K."/>
            <person name="Edoardo P."/>
            <person name="Giuseppe L.R."/>
            <person name="Gasser R.B."/>
        </authorList>
    </citation>
    <scope>NUCLEOTIDE SEQUENCE [LARGE SCALE GENOMIC DNA]</scope>
    <source>
        <strain evidence="1">ISS470</strain>
    </source>
</reference>
<dbReference type="Proteomes" id="UP000054995">
    <property type="component" value="Unassembled WGS sequence"/>
</dbReference>
<proteinExistence type="predicted"/>
<evidence type="ECO:0000313" key="2">
    <source>
        <dbReference type="Proteomes" id="UP000054995"/>
    </source>
</evidence>